<evidence type="ECO:0000256" key="2">
    <source>
        <dbReference type="ARBA" id="ARBA00022741"/>
    </source>
</evidence>
<dbReference type="GO" id="GO:0004672">
    <property type="term" value="F:protein kinase activity"/>
    <property type="evidence" value="ECO:0007669"/>
    <property type="project" value="InterPro"/>
</dbReference>
<evidence type="ECO:0000256" key="5">
    <source>
        <dbReference type="SAM" id="MobiDB-lite"/>
    </source>
</evidence>
<evidence type="ECO:0000256" key="1">
    <source>
        <dbReference type="ARBA" id="ARBA00022679"/>
    </source>
</evidence>
<dbReference type="AlphaFoldDB" id="A0A061QW15"/>
<evidence type="ECO:0000313" key="7">
    <source>
        <dbReference type="EMBL" id="JAC64872.1"/>
    </source>
</evidence>
<dbReference type="InterPro" id="IPR000719">
    <property type="entry name" value="Prot_kinase_dom"/>
</dbReference>
<keyword evidence="4" id="KW-0067">ATP-binding</keyword>
<feature type="region of interest" description="Disordered" evidence="5">
    <location>
        <begin position="1"/>
        <end position="38"/>
    </location>
</feature>
<dbReference type="Gene3D" id="3.30.200.20">
    <property type="entry name" value="Phosphorylase Kinase, domain 1"/>
    <property type="match status" value="1"/>
</dbReference>
<dbReference type="GO" id="GO:0005634">
    <property type="term" value="C:nucleus"/>
    <property type="evidence" value="ECO:0007669"/>
    <property type="project" value="TreeGrafter"/>
</dbReference>
<dbReference type="EMBL" id="GBEZ01021919">
    <property type="protein sequence ID" value="JAC64872.1"/>
    <property type="molecule type" value="Transcribed_RNA"/>
</dbReference>
<dbReference type="SMART" id="SM00220">
    <property type="entry name" value="S_TKc"/>
    <property type="match status" value="1"/>
</dbReference>
<feature type="compositionally biased region" description="Polar residues" evidence="5">
    <location>
        <begin position="217"/>
        <end position="233"/>
    </location>
</feature>
<feature type="domain" description="Protein kinase" evidence="6">
    <location>
        <begin position="424"/>
        <end position="673"/>
    </location>
</feature>
<dbReference type="Gene3D" id="1.10.510.10">
    <property type="entry name" value="Transferase(Phosphotransferase) domain 1"/>
    <property type="match status" value="1"/>
</dbReference>
<dbReference type="GO" id="GO:0005737">
    <property type="term" value="C:cytoplasm"/>
    <property type="evidence" value="ECO:0007669"/>
    <property type="project" value="TreeGrafter"/>
</dbReference>
<evidence type="ECO:0000256" key="4">
    <source>
        <dbReference type="ARBA" id="ARBA00022840"/>
    </source>
</evidence>
<feature type="region of interest" description="Disordered" evidence="5">
    <location>
        <begin position="50"/>
        <end position="69"/>
    </location>
</feature>
<dbReference type="PANTHER" id="PTHR11042">
    <property type="entry name" value="EUKARYOTIC TRANSLATION INITIATION FACTOR 2-ALPHA KINASE EIF2-ALPHA KINASE -RELATED"/>
    <property type="match status" value="1"/>
</dbReference>
<feature type="compositionally biased region" description="Basic and acidic residues" evidence="5">
    <location>
        <begin position="90"/>
        <end position="107"/>
    </location>
</feature>
<gene>
    <name evidence="7" type="primary">PKMYT</name>
    <name evidence="7" type="ORF">TSPGSL018_17329</name>
</gene>
<evidence type="ECO:0000256" key="3">
    <source>
        <dbReference type="ARBA" id="ARBA00022777"/>
    </source>
</evidence>
<evidence type="ECO:0000259" key="6">
    <source>
        <dbReference type="PROSITE" id="PS50011"/>
    </source>
</evidence>
<feature type="region of interest" description="Disordered" evidence="5">
    <location>
        <begin position="166"/>
        <end position="236"/>
    </location>
</feature>
<feature type="region of interest" description="Disordered" evidence="5">
    <location>
        <begin position="88"/>
        <end position="107"/>
    </location>
</feature>
<protein>
    <submittedName>
        <fullName evidence="7">Membrane-associated tyrosine-and threonine-specific cdc2-inhibitory kinase</fullName>
    </submittedName>
</protein>
<dbReference type="Pfam" id="PF00069">
    <property type="entry name" value="Pkinase"/>
    <property type="match status" value="1"/>
</dbReference>
<organism evidence="7">
    <name type="scientific">Tetraselmis sp. GSL018</name>
    <dbReference type="NCBI Taxonomy" id="582737"/>
    <lineage>
        <taxon>Eukaryota</taxon>
        <taxon>Viridiplantae</taxon>
        <taxon>Chlorophyta</taxon>
        <taxon>core chlorophytes</taxon>
        <taxon>Chlorodendrophyceae</taxon>
        <taxon>Chlorodendrales</taxon>
        <taxon>Chlorodendraceae</taxon>
        <taxon>Tetraselmis</taxon>
    </lineage>
</organism>
<name>A0A061QW15_9CHLO</name>
<dbReference type="SUPFAM" id="SSF56112">
    <property type="entry name" value="Protein kinase-like (PK-like)"/>
    <property type="match status" value="1"/>
</dbReference>
<keyword evidence="2" id="KW-0547">Nucleotide-binding</keyword>
<dbReference type="GO" id="GO:0005524">
    <property type="term" value="F:ATP binding"/>
    <property type="evidence" value="ECO:0007669"/>
    <property type="project" value="UniProtKB-KW"/>
</dbReference>
<proteinExistence type="predicted"/>
<sequence>MRFHVDTATCPAPAPSRVVEETNMDAPTPLSAKPRLKHTTPISVLDSKTFASPECSSTPRPLASLRAPRDAPRLNRVALENSFKGFLSPKADDEAPETPKFESSPDFKKCSDNSLSRRDLFKEQVDFAERQPVNDGIAVNGSTGSSCGAIDLMMSLRAVSIDSSNVAGQATSGGGGGTLPEVAPNSVRSAPAGRLPCEPEAMSWDGTNDQEVVAGSQGESSSLTSASDIQWQDSAEGVCPEPDRILACGEERTPPTHSQPRRDISFGNGIRCPPRIATHEDPGKRGWSGETDPQPACNWFRTYSRAPSATLDSDTVWENIRRVSSDGQRSDMGSTPQSPDPLFTLEPSLYECPPTPAQPRFRYSRRKLNGSPRNDPYHGGSNMLMEDIGRRCSLTESKVLIQTNQLTRTESVMRPECFQFQDHFEHLGTIGCSKYSEVSAVRHKGRGDRYAIKKTRRQFRCRGDRERCMREILAVAALRPHPNIVGHYRAWQQDGYFFIQMDLCAGGSLAALIHAAGSAGKPLEEAMLWRILLDVSEGLAFLHAAGVLHLDIKPANIYRDSLGNHRVGDFGMAVLREEWDAEDGDGDYVAPETLRYGRPKAPADVYSLGATMYECATLNTLPRSGEGRLPENVLIPDRSEELQEIVRSMLSENPDERPAASDVAAFCKEHGFASVYSVDRSPSDGGRGSTRKRRTAATLDGLIDPIQFDASEDQPCGEASQLPVRNVTTSPSPIYVASPAFGIQTEGDADVDGTPVMHSRFKRNFPAYCFGHESCGNSSEGSPRCSESDMDVHDLSLELSFD</sequence>
<dbReference type="InterPro" id="IPR050339">
    <property type="entry name" value="CC_SR_Kinase"/>
</dbReference>
<feature type="compositionally biased region" description="Basic and acidic residues" evidence="5">
    <location>
        <begin position="248"/>
        <end position="264"/>
    </location>
</feature>
<dbReference type="InterPro" id="IPR011009">
    <property type="entry name" value="Kinase-like_dom_sf"/>
</dbReference>
<accession>A0A061QW15</accession>
<keyword evidence="3 7" id="KW-0418">Kinase</keyword>
<dbReference type="PROSITE" id="PS50011">
    <property type="entry name" value="PROTEIN_KINASE_DOM"/>
    <property type="match status" value="1"/>
</dbReference>
<feature type="region of interest" description="Disordered" evidence="5">
    <location>
        <begin position="354"/>
        <end position="381"/>
    </location>
</feature>
<dbReference type="PANTHER" id="PTHR11042:SF189">
    <property type="entry name" value="PROTEIN KINASE DOMAIN-CONTAINING PROTEIN"/>
    <property type="match status" value="1"/>
</dbReference>
<feature type="region of interest" description="Disordered" evidence="5">
    <location>
        <begin position="248"/>
        <end position="293"/>
    </location>
</feature>
<reference evidence="7" key="1">
    <citation type="submission" date="2014-05" db="EMBL/GenBank/DDBJ databases">
        <title>The transcriptome of the halophilic microalga Tetraselmis sp. GSL018 isolated from the Great Salt Lake, Utah.</title>
        <authorList>
            <person name="Jinkerson R.E."/>
            <person name="D'Adamo S."/>
            <person name="Posewitz M.C."/>
        </authorList>
    </citation>
    <scope>NUCLEOTIDE SEQUENCE</scope>
    <source>
        <strain evidence="7">GSL018</strain>
    </source>
</reference>
<keyword evidence="1" id="KW-0808">Transferase</keyword>